<accession>A0ACB8GB27</accession>
<name>A0ACB8GB27_9SAUR</name>
<keyword evidence="2" id="KW-1185">Reference proteome</keyword>
<proteinExistence type="predicted"/>
<dbReference type="EMBL" id="CM037614">
    <property type="protein sequence ID" value="KAH8016808.1"/>
    <property type="molecule type" value="Genomic_DNA"/>
</dbReference>
<evidence type="ECO:0000313" key="1">
    <source>
        <dbReference type="EMBL" id="KAH8016808.1"/>
    </source>
</evidence>
<comment type="caution">
    <text evidence="1">The sequence shown here is derived from an EMBL/GenBank/DDBJ whole genome shotgun (WGS) entry which is preliminary data.</text>
</comment>
<gene>
    <name evidence="1" type="ORF">K3G42_023171</name>
</gene>
<organism evidence="1 2">
    <name type="scientific">Sphaerodactylus townsendi</name>
    <dbReference type="NCBI Taxonomy" id="933632"/>
    <lineage>
        <taxon>Eukaryota</taxon>
        <taxon>Metazoa</taxon>
        <taxon>Chordata</taxon>
        <taxon>Craniata</taxon>
        <taxon>Vertebrata</taxon>
        <taxon>Euteleostomi</taxon>
        <taxon>Lepidosauria</taxon>
        <taxon>Squamata</taxon>
        <taxon>Bifurcata</taxon>
        <taxon>Gekkota</taxon>
        <taxon>Sphaerodactylidae</taxon>
        <taxon>Sphaerodactylus</taxon>
    </lineage>
</organism>
<evidence type="ECO:0000313" key="2">
    <source>
        <dbReference type="Proteomes" id="UP000827872"/>
    </source>
</evidence>
<sequence length="122" mass="13391">MWAVEKPLFCAVANPLISRTLETAFNTRPFCAVRLSHLTCHHGGNGLMEGICGLMLFAISVGQWEMAEGSTFQQLVSAELRTCAISQGLSIFFLCCNKGEDSKFLKAAVSWSVSKEESKIKK</sequence>
<protein>
    <submittedName>
        <fullName evidence="1">Uncharacterized protein</fullName>
    </submittedName>
</protein>
<reference evidence="1" key="1">
    <citation type="submission" date="2021-08" db="EMBL/GenBank/DDBJ databases">
        <title>The first chromosome-level gecko genome reveals the dynamic sex chromosomes of Neotropical dwarf geckos (Sphaerodactylidae: Sphaerodactylus).</title>
        <authorList>
            <person name="Pinto B.J."/>
            <person name="Keating S.E."/>
            <person name="Gamble T."/>
        </authorList>
    </citation>
    <scope>NUCLEOTIDE SEQUENCE</scope>
    <source>
        <strain evidence="1">TG3544</strain>
    </source>
</reference>
<dbReference type="Proteomes" id="UP000827872">
    <property type="component" value="Linkage Group LG01"/>
</dbReference>